<keyword evidence="1 5" id="KW-0378">Hydrolase</keyword>
<dbReference type="InterPro" id="IPR044846">
    <property type="entry name" value="GH10"/>
</dbReference>
<protein>
    <submittedName>
        <fullName evidence="5">Glycoside hydrolase, family 10</fullName>
    </submittedName>
</protein>
<feature type="domain" description="GH10" evidence="4">
    <location>
        <begin position="229"/>
        <end position="543"/>
    </location>
</feature>
<sequence length="550" mass="64512">MVAANSLFSAPTILTKPRVPKSTEQGTLAFKPYIVQNGSGPHYGMVKSLDSLGVKDWAFPQWAFASDENWDAFYSNIFAYPDGVKITNSEGRDKIGINVRWNVEGFGFIYMTADNGGEFYELPSIGNEKQYNLNFELAKSRLVKNRERYNQFMKEGYFPEKDVKAYLDLSEEYFHDAQRVSADEWKRAQLSQKSLYYSMWGGEMLELDKARKDIVLRGHRPDFFIGCDTKGYPHMDKDYFFDMFSDIFNYATITHYLHRLEKEEGKYTYLDRDEQFRELRKRGVTVEGRPIFWSADCCMPDWIMKKSYPELLKYLERHTREVVSHYGDEMYAWEIINEAHDPGNPLKLTPDQMVEIAKLIADVAKDTNPNVHRLINNCCIQADYVQLMDWSTLPEKFDIITPHRFIKMCHEAGVDFDITGQQLYFQYTNRDLADNIRMTERLKKYGRPVQITEIGTTAGPTKESIMSGEVGLPELPYPWHRQWDDELQADWMEQIYTIFYAQDWVEAINWYDFVDPYSFIDNGGFLKSPEGPARPIYNRLKDMQKYWKSL</sequence>
<evidence type="ECO:0000256" key="1">
    <source>
        <dbReference type="ARBA" id="ARBA00022801"/>
    </source>
</evidence>
<dbReference type="Pfam" id="PF00331">
    <property type="entry name" value="Glyco_hydro_10"/>
    <property type="match status" value="1"/>
</dbReference>
<keyword evidence="2" id="KW-0119">Carbohydrate metabolism</keyword>
<keyword evidence="3" id="KW-0624">Polysaccharide degradation</keyword>
<dbReference type="SUPFAM" id="SSF51445">
    <property type="entry name" value="(Trans)glycosidases"/>
    <property type="match status" value="1"/>
</dbReference>
<proteinExistence type="predicted"/>
<comment type="caution">
    <text evidence="5">The sequence shown here is derived from an EMBL/GenBank/DDBJ whole genome shotgun (WGS) entry which is preliminary data.</text>
</comment>
<dbReference type="GO" id="GO:0000272">
    <property type="term" value="P:polysaccharide catabolic process"/>
    <property type="evidence" value="ECO:0007669"/>
    <property type="project" value="UniProtKB-KW"/>
</dbReference>
<evidence type="ECO:0000313" key="5">
    <source>
        <dbReference type="EMBL" id="KUG27027.1"/>
    </source>
</evidence>
<dbReference type="AlphaFoldDB" id="A0A0W8G3F5"/>
<dbReference type="PROSITE" id="PS51760">
    <property type="entry name" value="GH10_2"/>
    <property type="match status" value="1"/>
</dbReference>
<evidence type="ECO:0000256" key="2">
    <source>
        <dbReference type="ARBA" id="ARBA00023277"/>
    </source>
</evidence>
<evidence type="ECO:0000256" key="3">
    <source>
        <dbReference type="ARBA" id="ARBA00023326"/>
    </source>
</evidence>
<dbReference type="Gene3D" id="3.20.20.80">
    <property type="entry name" value="Glycosidases"/>
    <property type="match status" value="1"/>
</dbReference>
<dbReference type="PANTHER" id="PTHR31490">
    <property type="entry name" value="GLYCOSYL HYDROLASE"/>
    <property type="match status" value="1"/>
</dbReference>
<organism evidence="5">
    <name type="scientific">hydrocarbon metagenome</name>
    <dbReference type="NCBI Taxonomy" id="938273"/>
    <lineage>
        <taxon>unclassified sequences</taxon>
        <taxon>metagenomes</taxon>
        <taxon>ecological metagenomes</taxon>
    </lineage>
</organism>
<dbReference type="InterPro" id="IPR017853">
    <property type="entry name" value="GH"/>
</dbReference>
<reference evidence="5" key="1">
    <citation type="journal article" date="2015" name="Proc. Natl. Acad. Sci. U.S.A.">
        <title>Networks of energetic and metabolic interactions define dynamics in microbial communities.</title>
        <authorList>
            <person name="Embree M."/>
            <person name="Liu J.K."/>
            <person name="Al-Bassam M.M."/>
            <person name="Zengler K."/>
        </authorList>
    </citation>
    <scope>NUCLEOTIDE SEQUENCE</scope>
</reference>
<dbReference type="InterPro" id="IPR001000">
    <property type="entry name" value="GH10_dom"/>
</dbReference>
<dbReference type="PANTHER" id="PTHR31490:SF1">
    <property type="entry name" value="ENDO-1,4-BETA-XYLANASE 1"/>
    <property type="match status" value="1"/>
</dbReference>
<gene>
    <name evidence="5" type="ORF">ASZ90_003132</name>
</gene>
<dbReference type="GO" id="GO:0004553">
    <property type="term" value="F:hydrolase activity, hydrolyzing O-glycosyl compounds"/>
    <property type="evidence" value="ECO:0007669"/>
    <property type="project" value="InterPro"/>
</dbReference>
<dbReference type="EMBL" id="LNQE01000373">
    <property type="protein sequence ID" value="KUG27027.1"/>
    <property type="molecule type" value="Genomic_DNA"/>
</dbReference>
<accession>A0A0W8G3F5</accession>
<evidence type="ECO:0000259" key="4">
    <source>
        <dbReference type="PROSITE" id="PS51760"/>
    </source>
</evidence>
<name>A0A0W8G3F5_9ZZZZ</name>